<comment type="similarity">
    <text evidence="1 2">Belongs to the UPF0102 family.</text>
</comment>
<dbReference type="Gene3D" id="3.40.1350.10">
    <property type="match status" value="1"/>
</dbReference>
<dbReference type="InterPro" id="IPR003509">
    <property type="entry name" value="UPF0102_YraN-like"/>
</dbReference>
<dbReference type="OrthoDB" id="9794876at2"/>
<organism evidence="3 4">
    <name type="scientific">Candidatus Burkholderia verschuerenii</name>
    <dbReference type="NCBI Taxonomy" id="242163"/>
    <lineage>
        <taxon>Bacteria</taxon>
        <taxon>Pseudomonadati</taxon>
        <taxon>Pseudomonadota</taxon>
        <taxon>Betaproteobacteria</taxon>
        <taxon>Burkholderiales</taxon>
        <taxon>Burkholderiaceae</taxon>
        <taxon>Burkholderia</taxon>
    </lineage>
</organism>
<keyword evidence="4" id="KW-1185">Reference proteome</keyword>
<dbReference type="GO" id="GO:0003676">
    <property type="term" value="F:nucleic acid binding"/>
    <property type="evidence" value="ECO:0007669"/>
    <property type="project" value="InterPro"/>
</dbReference>
<evidence type="ECO:0000256" key="1">
    <source>
        <dbReference type="ARBA" id="ARBA00006738"/>
    </source>
</evidence>
<dbReference type="PATRIC" id="fig|242163.4.peg.3854"/>
<name>A0A0L0M5B0_9BURK</name>
<dbReference type="PANTHER" id="PTHR34039">
    <property type="entry name" value="UPF0102 PROTEIN YRAN"/>
    <property type="match status" value="1"/>
</dbReference>
<comment type="caution">
    <text evidence="3">The sequence shown here is derived from an EMBL/GenBank/DDBJ whole genome shotgun (WGS) entry which is preliminary data.</text>
</comment>
<proteinExistence type="inferred from homology"/>
<dbReference type="HAMAP" id="MF_00048">
    <property type="entry name" value="UPF0102"/>
    <property type="match status" value="1"/>
</dbReference>
<dbReference type="GO" id="GO:0004519">
    <property type="term" value="F:endonuclease activity"/>
    <property type="evidence" value="ECO:0007669"/>
    <property type="project" value="UniProtKB-KW"/>
</dbReference>
<dbReference type="EMBL" id="LFJJ01000274">
    <property type="protein sequence ID" value="KND57164.1"/>
    <property type="molecule type" value="Genomic_DNA"/>
</dbReference>
<dbReference type="Pfam" id="PF02021">
    <property type="entry name" value="UPF0102"/>
    <property type="match status" value="1"/>
</dbReference>
<dbReference type="NCBIfam" id="NF009150">
    <property type="entry name" value="PRK12497.1-3"/>
    <property type="match status" value="1"/>
</dbReference>
<keyword evidence="3" id="KW-0378">Hydrolase</keyword>
<sequence length="117" mass="13450">MSKVLGDTFETRALEYLQRRRMQLVARNVRCRGGEIDLEMRDECGALVFVEVRARASRRFADAATSIGATKRMRIVRAAQHYLMRWRGALPVCRFDVVAFDAGRIRWIPDAFRADGT</sequence>
<protein>
    <recommendedName>
        <fullName evidence="2">UPF0102 protein BVER_04954c</fullName>
    </recommendedName>
</protein>
<keyword evidence="3" id="KW-0255">Endonuclease</keyword>
<dbReference type="PANTHER" id="PTHR34039:SF1">
    <property type="entry name" value="UPF0102 PROTEIN YRAN"/>
    <property type="match status" value="1"/>
</dbReference>
<evidence type="ECO:0000256" key="2">
    <source>
        <dbReference type="HAMAP-Rule" id="MF_00048"/>
    </source>
</evidence>
<evidence type="ECO:0000313" key="4">
    <source>
        <dbReference type="Proteomes" id="UP000036959"/>
    </source>
</evidence>
<dbReference type="SUPFAM" id="SSF52980">
    <property type="entry name" value="Restriction endonuclease-like"/>
    <property type="match status" value="1"/>
</dbReference>
<dbReference type="InterPro" id="IPR011335">
    <property type="entry name" value="Restrct_endonuc-II-like"/>
</dbReference>
<dbReference type="Proteomes" id="UP000036959">
    <property type="component" value="Unassembled WGS sequence"/>
</dbReference>
<keyword evidence="3" id="KW-0540">Nuclease</keyword>
<reference evidence="4" key="1">
    <citation type="submission" date="2015-06" db="EMBL/GenBank/DDBJ databases">
        <title>Comparative genomics of Burkholderia leaf nodule symbionts.</title>
        <authorList>
            <person name="Carlier A."/>
            <person name="Eberl L."/>
            <person name="Pinto-Carbo M."/>
        </authorList>
    </citation>
    <scope>NUCLEOTIDE SEQUENCE [LARGE SCALE GENOMIC DNA]</scope>
    <source>
        <strain evidence="4">UZHbot4</strain>
    </source>
</reference>
<gene>
    <name evidence="3" type="ORF">BVER_04954c</name>
</gene>
<dbReference type="InterPro" id="IPR011856">
    <property type="entry name" value="tRNA_endonuc-like_dom_sf"/>
</dbReference>
<dbReference type="NCBIfam" id="TIGR00252">
    <property type="entry name" value="YraN family protein"/>
    <property type="match status" value="1"/>
</dbReference>
<evidence type="ECO:0000313" key="3">
    <source>
        <dbReference type="EMBL" id="KND57164.1"/>
    </source>
</evidence>
<dbReference type="AlphaFoldDB" id="A0A0L0M5B0"/>
<accession>A0A0L0M5B0</accession>